<dbReference type="GO" id="GO:0005829">
    <property type="term" value="C:cytosol"/>
    <property type="evidence" value="ECO:0007669"/>
    <property type="project" value="TreeGrafter"/>
</dbReference>
<feature type="binding site" evidence="10">
    <location>
        <position position="556"/>
    </location>
    <ligand>
        <name>L-isoleucyl-5'-AMP</name>
        <dbReference type="ChEBI" id="CHEBI:178002"/>
    </ligand>
</feature>
<keyword evidence="10" id="KW-0862">Zinc</keyword>
<evidence type="ECO:0000256" key="6">
    <source>
        <dbReference type="ARBA" id="ARBA00022917"/>
    </source>
</evidence>
<dbReference type="GO" id="GO:0005524">
    <property type="term" value="F:ATP binding"/>
    <property type="evidence" value="ECO:0007669"/>
    <property type="project" value="UniProtKB-UniRule"/>
</dbReference>
<dbReference type="Gene3D" id="1.10.10.830">
    <property type="entry name" value="Ile-tRNA synthetase CP2 domain-like"/>
    <property type="match status" value="1"/>
</dbReference>
<dbReference type="InterPro" id="IPR033708">
    <property type="entry name" value="Anticodon_Ile_BEm"/>
</dbReference>
<comment type="domain">
    <text evidence="10">IleRS has two distinct active sites: one for aminoacylation and one for editing. The misactivated valine is translocated from the active site to the editing site, which sterically excludes the correctly activated isoleucine. The single editing site contains two valyl binding pockets, one specific for each substrate (Val-AMP or Val-tRNA(Ile)).</text>
</comment>
<feature type="binding site" evidence="10">
    <location>
        <position position="892"/>
    </location>
    <ligand>
        <name>Zn(2+)</name>
        <dbReference type="ChEBI" id="CHEBI:29105"/>
    </ligand>
</feature>
<feature type="binding site" evidence="10">
    <location>
        <position position="600"/>
    </location>
    <ligand>
        <name>ATP</name>
        <dbReference type="ChEBI" id="CHEBI:30616"/>
    </ligand>
</feature>
<evidence type="ECO:0000313" key="15">
    <source>
        <dbReference type="Proteomes" id="UP000282654"/>
    </source>
</evidence>
<dbReference type="CDD" id="cd07960">
    <property type="entry name" value="Anticodon_Ia_Ile_BEm"/>
    <property type="match status" value="1"/>
</dbReference>
<dbReference type="InterPro" id="IPR002300">
    <property type="entry name" value="aa-tRNA-synth_Ia"/>
</dbReference>
<dbReference type="SUPFAM" id="SSF52374">
    <property type="entry name" value="Nucleotidylyl transferase"/>
    <property type="match status" value="1"/>
</dbReference>
<evidence type="ECO:0000259" key="11">
    <source>
        <dbReference type="Pfam" id="PF00133"/>
    </source>
</evidence>
<feature type="domain" description="Zinc finger FPG/IleRS-type" evidence="12">
    <location>
        <begin position="891"/>
        <end position="917"/>
    </location>
</feature>
<feature type="domain" description="Aminoacyl-tRNA synthetase class Ia" evidence="11">
    <location>
        <begin position="27"/>
        <end position="634"/>
    </location>
</feature>
<dbReference type="Gene3D" id="3.40.50.620">
    <property type="entry name" value="HUPs"/>
    <property type="match status" value="2"/>
</dbReference>
<dbReference type="Proteomes" id="UP000282654">
    <property type="component" value="Unassembled WGS sequence"/>
</dbReference>
<reference evidence="14 15" key="1">
    <citation type="submission" date="2018-11" db="EMBL/GenBank/DDBJ databases">
        <title>Genomic Encyclopedia of Type Strains, Phase IV (KMG-IV): sequencing the most valuable type-strain genomes for metagenomic binning, comparative biology and taxonomic classification.</title>
        <authorList>
            <person name="Goeker M."/>
        </authorList>
    </citation>
    <scope>NUCLEOTIDE SEQUENCE [LARGE SCALE GENOMIC DNA]</scope>
    <source>
        <strain evidence="14 15">DSM 102936</strain>
    </source>
</reference>
<dbReference type="EC" id="6.1.1.5" evidence="10"/>
<dbReference type="RefSeq" id="WP_123931771.1">
    <property type="nucleotide sequence ID" value="NZ_RKRE01000003.1"/>
</dbReference>
<dbReference type="PROSITE" id="PS00178">
    <property type="entry name" value="AA_TRNA_LIGASE_I"/>
    <property type="match status" value="1"/>
</dbReference>
<keyword evidence="7 10" id="KW-0030">Aminoacyl-tRNA synthetase</keyword>
<feature type="short sequence motif" description="'KMSKS' region" evidence="10">
    <location>
        <begin position="597"/>
        <end position="601"/>
    </location>
</feature>
<dbReference type="Pfam" id="PF00133">
    <property type="entry name" value="tRNA-synt_1"/>
    <property type="match status" value="1"/>
</dbReference>
<dbReference type="InterPro" id="IPR001412">
    <property type="entry name" value="aa-tRNA-synth_I_CS"/>
</dbReference>
<evidence type="ECO:0000256" key="5">
    <source>
        <dbReference type="ARBA" id="ARBA00022840"/>
    </source>
</evidence>
<sequence>MDWSKTLNLPQTDFPMRANLPRKEPEILKFWDEIGLYRLVQQKTAGRPKFILHDGPPYANGHIHLGHALNKVLKDIIIKYYSMSGYDAPYVPGWDTHGLPIEQQAIKALGINRHAVGPVAFRRHCKEYALKFVDIQREEFKRLGVRGDWAHPYLTLLPEYEARQIEVFGEMAKKGYIYKGLKPVYWCASCETALAEAEVEYAEVESPSIYVAFAVVDGKGFLPPGTAVVIWTTTPWTLPANVSVCLHPDFVYVVVRVDGERYVVARELLPAFLKVLGKTGVVEAEYKGQELEGVRLKHPFCERESLVVLDTYVTLEQGTGCVHNAPGHGEEDFVTCKRYGLPVLSPVDGRGYFTAEGGPFAGVFYREANPLIIEELKRRGALLSAGRVRHQYPHCWRCKKPVFYRATEQWFASIDGFREAALQAIREVKWIPAWGEERIYNMVAARGDWCISRQRLWGVPLPIFYCEGCGKPIINDATITHLKALFQQHGSDVWYSAPVEELLPPGLVCPACGGTVFKKENDTMDVWFDSGSSHWAVLRQPSPWPDQDWPADLYLEGSDQHRGWFNSSLSTAVAVTGKPPYRAVLTHGFVVDEQGRKMSKSLGNVVDPLKVIEQLGADILRLWVCSADYRGDLAASDNILKQIAEAYRKIRNTFRFLLGNLYDFDPQAPVAYNQLPEIDRYILHRLEQLKRRVLQAYREYEFHVVYHAIHSFCVLDLSAFYLNVLKDRLYCEHPDAPARRATQTVLYEILDTLLRLLTPVLAFTTEEIWRYVPVAGEKLPSVQLLDLPPLRDDYLDAALEGRWERLLAVREAVLEALERARQEKRIGDSLEARVELYAGDELREFLQKAVAELKMICIVSDLAVAPGGSPPDDGVVRGDFVVRVTRAPGVKCARCWMYSESVGASPEYPDICARCAAVVRALAVER</sequence>
<evidence type="ECO:0000256" key="7">
    <source>
        <dbReference type="ARBA" id="ARBA00023146"/>
    </source>
</evidence>
<dbReference type="FunFam" id="3.40.50.620:FF:000152">
    <property type="entry name" value="Isoleucine--tRNA ligase"/>
    <property type="match status" value="1"/>
</dbReference>
<dbReference type="SUPFAM" id="SSF50677">
    <property type="entry name" value="ValRS/IleRS/LeuRS editing domain"/>
    <property type="match status" value="1"/>
</dbReference>
<evidence type="ECO:0000256" key="10">
    <source>
        <dbReference type="HAMAP-Rule" id="MF_02002"/>
    </source>
</evidence>
<comment type="similarity">
    <text evidence="1 10">Belongs to the class-I aminoacyl-tRNA synthetase family. IleS type 1 subfamily.</text>
</comment>
<dbReference type="Gene3D" id="3.90.740.10">
    <property type="entry name" value="Valyl/Leucyl/Isoleucyl-tRNA synthetase, editing domain"/>
    <property type="match status" value="1"/>
</dbReference>
<feature type="binding site" evidence="10">
    <location>
        <position position="895"/>
    </location>
    <ligand>
        <name>Zn(2+)</name>
        <dbReference type="ChEBI" id="CHEBI:29105"/>
    </ligand>
</feature>
<comment type="caution">
    <text evidence="14">The sequence shown here is derived from an EMBL/GenBank/DDBJ whole genome shotgun (WGS) entry which is preliminary data.</text>
</comment>
<dbReference type="HAMAP" id="MF_02002">
    <property type="entry name" value="Ile_tRNA_synth_type1"/>
    <property type="match status" value="1"/>
</dbReference>
<evidence type="ECO:0000256" key="9">
    <source>
        <dbReference type="ARBA" id="ARBA00048359"/>
    </source>
</evidence>
<dbReference type="GO" id="GO:0004822">
    <property type="term" value="F:isoleucine-tRNA ligase activity"/>
    <property type="evidence" value="ECO:0007669"/>
    <property type="project" value="UniProtKB-UniRule"/>
</dbReference>
<dbReference type="PANTHER" id="PTHR42765:SF1">
    <property type="entry name" value="ISOLEUCINE--TRNA LIGASE, MITOCHONDRIAL"/>
    <property type="match status" value="1"/>
</dbReference>
<organism evidence="14 15">
    <name type="scientific">Thermodesulfitimonas autotrophica</name>
    <dbReference type="NCBI Taxonomy" id="1894989"/>
    <lineage>
        <taxon>Bacteria</taxon>
        <taxon>Bacillati</taxon>
        <taxon>Bacillota</taxon>
        <taxon>Clostridia</taxon>
        <taxon>Thermoanaerobacterales</taxon>
        <taxon>Thermoanaerobacteraceae</taxon>
        <taxon>Thermodesulfitimonas</taxon>
    </lineage>
</organism>
<evidence type="ECO:0000259" key="12">
    <source>
        <dbReference type="Pfam" id="PF06827"/>
    </source>
</evidence>
<evidence type="ECO:0000256" key="2">
    <source>
        <dbReference type="ARBA" id="ARBA00022490"/>
    </source>
</evidence>
<evidence type="ECO:0000256" key="1">
    <source>
        <dbReference type="ARBA" id="ARBA00006887"/>
    </source>
</evidence>
<feature type="binding site" evidence="10">
    <location>
        <position position="912"/>
    </location>
    <ligand>
        <name>Zn(2+)</name>
        <dbReference type="ChEBI" id="CHEBI:29105"/>
    </ligand>
</feature>
<dbReference type="GO" id="GO:0006428">
    <property type="term" value="P:isoleucyl-tRNA aminoacylation"/>
    <property type="evidence" value="ECO:0007669"/>
    <property type="project" value="UniProtKB-UniRule"/>
</dbReference>
<dbReference type="Pfam" id="PF08264">
    <property type="entry name" value="Anticodon_1"/>
    <property type="match status" value="1"/>
</dbReference>
<comment type="subcellular location">
    <subcellularLocation>
        <location evidence="10">Cytoplasm</location>
    </subcellularLocation>
</comment>
<dbReference type="PANTHER" id="PTHR42765">
    <property type="entry name" value="SOLEUCYL-TRNA SYNTHETASE"/>
    <property type="match status" value="1"/>
</dbReference>
<dbReference type="Gene3D" id="1.10.730.20">
    <property type="match status" value="1"/>
</dbReference>
<dbReference type="CDD" id="cd00818">
    <property type="entry name" value="IleRS_core"/>
    <property type="match status" value="1"/>
</dbReference>
<comment type="subunit">
    <text evidence="10">Monomer.</text>
</comment>
<comment type="catalytic activity">
    <reaction evidence="9 10">
        <text>tRNA(Ile) + L-isoleucine + ATP = L-isoleucyl-tRNA(Ile) + AMP + diphosphate</text>
        <dbReference type="Rhea" id="RHEA:11060"/>
        <dbReference type="Rhea" id="RHEA-COMP:9666"/>
        <dbReference type="Rhea" id="RHEA-COMP:9695"/>
        <dbReference type="ChEBI" id="CHEBI:30616"/>
        <dbReference type="ChEBI" id="CHEBI:33019"/>
        <dbReference type="ChEBI" id="CHEBI:58045"/>
        <dbReference type="ChEBI" id="CHEBI:78442"/>
        <dbReference type="ChEBI" id="CHEBI:78528"/>
        <dbReference type="ChEBI" id="CHEBI:456215"/>
        <dbReference type="EC" id="6.1.1.5"/>
    </reaction>
</comment>
<keyword evidence="10" id="KW-0479">Metal-binding</keyword>
<accession>A0A3N5B0K0</accession>
<dbReference type="GO" id="GO:0000049">
    <property type="term" value="F:tRNA binding"/>
    <property type="evidence" value="ECO:0007669"/>
    <property type="project" value="InterPro"/>
</dbReference>
<evidence type="ECO:0000256" key="3">
    <source>
        <dbReference type="ARBA" id="ARBA00022598"/>
    </source>
</evidence>
<comment type="function">
    <text evidence="8 10">Catalyzes the attachment of isoleucine to tRNA(Ile). As IleRS can inadvertently accommodate and process structurally similar amino acids such as valine, to avoid such errors it has two additional distinct tRNA(Ile)-dependent editing activities. One activity is designated as 'pretransfer' editing and involves the hydrolysis of activated Val-AMP. The other activity is designated 'posttransfer' editing and involves deacylation of mischarged Val-tRNA(Ile).</text>
</comment>
<dbReference type="InterPro" id="IPR009080">
    <property type="entry name" value="tRNAsynth_Ia_anticodon-bd"/>
</dbReference>
<evidence type="ECO:0000256" key="8">
    <source>
        <dbReference type="ARBA" id="ARBA00025217"/>
    </source>
</evidence>
<dbReference type="PRINTS" id="PR00984">
    <property type="entry name" value="TRNASYNTHILE"/>
</dbReference>
<gene>
    <name evidence="10" type="primary">ileS</name>
    <name evidence="14" type="ORF">EDD75_2106</name>
</gene>
<dbReference type="NCBIfam" id="TIGR00392">
    <property type="entry name" value="ileS"/>
    <property type="match status" value="1"/>
</dbReference>
<evidence type="ECO:0000313" key="14">
    <source>
        <dbReference type="EMBL" id="RPF42988.1"/>
    </source>
</evidence>
<feature type="domain" description="Methionyl/Valyl/Leucyl/Isoleucyl-tRNA synthetase anticodon-binding" evidence="13">
    <location>
        <begin position="679"/>
        <end position="835"/>
    </location>
</feature>
<protein>
    <recommendedName>
        <fullName evidence="10">Isoleucine--tRNA ligase</fullName>
        <ecNumber evidence="10">6.1.1.5</ecNumber>
    </recommendedName>
    <alternativeName>
        <fullName evidence="10">Isoleucyl-tRNA synthetase</fullName>
        <shortName evidence="10">IleRS</shortName>
    </alternativeName>
</protein>
<keyword evidence="6 10" id="KW-0648">Protein biosynthesis</keyword>
<dbReference type="InterPro" id="IPR013155">
    <property type="entry name" value="M/V/L/I-tRNA-synth_anticd-bd"/>
</dbReference>
<dbReference type="AlphaFoldDB" id="A0A3N5B0K0"/>
<keyword evidence="5 10" id="KW-0067">ATP-binding</keyword>
<keyword evidence="15" id="KW-1185">Reference proteome</keyword>
<keyword evidence="2 10" id="KW-0963">Cytoplasm</keyword>
<name>A0A3N5B0K0_9THEO</name>
<keyword evidence="3 10" id="KW-0436">Ligase</keyword>
<dbReference type="SUPFAM" id="SSF47323">
    <property type="entry name" value="Anticodon-binding domain of a subclass of class I aminoacyl-tRNA synthetases"/>
    <property type="match status" value="1"/>
</dbReference>
<dbReference type="InterPro" id="IPR050081">
    <property type="entry name" value="Ile-tRNA_ligase"/>
</dbReference>
<dbReference type="InterPro" id="IPR023585">
    <property type="entry name" value="Ile-tRNA-ligase_type1"/>
</dbReference>
<dbReference type="GO" id="GO:0002161">
    <property type="term" value="F:aminoacyl-tRNA deacylase activity"/>
    <property type="evidence" value="ECO:0007669"/>
    <property type="project" value="InterPro"/>
</dbReference>
<dbReference type="InterPro" id="IPR009008">
    <property type="entry name" value="Val/Leu/Ile-tRNA-synth_edit"/>
</dbReference>
<evidence type="ECO:0000256" key="4">
    <source>
        <dbReference type="ARBA" id="ARBA00022741"/>
    </source>
</evidence>
<dbReference type="InterPro" id="IPR010663">
    <property type="entry name" value="Znf_FPG/IleRS"/>
</dbReference>
<keyword evidence="4 10" id="KW-0547">Nucleotide-binding</keyword>
<proteinExistence type="inferred from homology"/>
<dbReference type="FunFam" id="1.10.730.20:FF:000001">
    <property type="entry name" value="Isoleucine--tRNA ligase"/>
    <property type="match status" value="1"/>
</dbReference>
<evidence type="ECO:0000259" key="13">
    <source>
        <dbReference type="Pfam" id="PF08264"/>
    </source>
</evidence>
<dbReference type="InterPro" id="IPR014729">
    <property type="entry name" value="Rossmann-like_a/b/a_fold"/>
</dbReference>
<feature type="binding site" evidence="10">
    <location>
        <position position="915"/>
    </location>
    <ligand>
        <name>Zn(2+)</name>
        <dbReference type="ChEBI" id="CHEBI:29105"/>
    </ligand>
</feature>
<dbReference type="InterPro" id="IPR002301">
    <property type="entry name" value="Ile-tRNA-ligase"/>
</dbReference>
<dbReference type="GO" id="GO:0008270">
    <property type="term" value="F:zinc ion binding"/>
    <property type="evidence" value="ECO:0007669"/>
    <property type="project" value="UniProtKB-UniRule"/>
</dbReference>
<dbReference type="OrthoDB" id="9810365at2"/>
<dbReference type="Pfam" id="PF06827">
    <property type="entry name" value="zf-FPG_IleRS"/>
    <property type="match status" value="1"/>
</dbReference>
<feature type="short sequence motif" description="'HIGH' region" evidence="10">
    <location>
        <begin position="57"/>
        <end position="67"/>
    </location>
</feature>
<comment type="cofactor">
    <cofactor evidence="10">
        <name>Zn(2+)</name>
        <dbReference type="ChEBI" id="CHEBI:29105"/>
    </cofactor>
    <text evidence="10">Binds 1 zinc ion per subunit.</text>
</comment>
<dbReference type="EMBL" id="RKRE01000003">
    <property type="protein sequence ID" value="RPF42988.1"/>
    <property type="molecule type" value="Genomic_DNA"/>
</dbReference>